<evidence type="ECO:0000256" key="1">
    <source>
        <dbReference type="ARBA" id="ARBA00004141"/>
    </source>
</evidence>
<dbReference type="Pfam" id="PF00083">
    <property type="entry name" value="Sugar_tr"/>
    <property type="match status" value="1"/>
</dbReference>
<keyword evidence="5 9" id="KW-1133">Transmembrane helix</keyword>
<dbReference type="OrthoDB" id="6612291at2759"/>
<gene>
    <name evidence="11" type="ORF">CC80DRAFT_189340</name>
</gene>
<dbReference type="InterPro" id="IPR003663">
    <property type="entry name" value="Sugar/inositol_transpt"/>
</dbReference>
<sequence>MGLTIKKPKDVPGSAAPAIMIGLFVAFGGVLFGYDTGTIGGILGMKHWRDLFSTGYINPTDNQPDVTSSQTSEIVSILSAGTFFGALTAAPVADMVGRRLGLVVCTAVFCIGVILQTAATAIPMFVAGRFFAGYGVGMISATIPLYQSETSPKWIRGAIVGAYQFAITVGLLLAAIVDNATKNRNDTGSYRIPIAVQFAWAIIIFVGCIFLPETPRYLIKRGKPEQAAKSLSKLRRLDVEHPALLEELGEITANHEYELSLGKATYIDCFRGNLGTRLATGCLLQALQQLTGVNFIFYYGTSFFQNAGFQNPFIISMITSSINVASTLPGLYLVEAWGRRNLLLFGAIGMAVCQFIVAITGTVVGSGNPAAQNAMIAFVCIYIFFFACSWGPVAWVVTGEIFPLKIRAKSLSMTTASNWLLNFAIGYATPYMVNDGPGNANLGAKVFFIWGGCCFVCIFFVWAMIYETKGLALEQVDELYAKVAHAWQSPGFVPSVSFQDVQNARAGNRQLSLAEAEVEAVRKRSVQYNESEGPMGEKPFSA</sequence>
<feature type="transmembrane region" description="Helical" evidence="9">
    <location>
        <begin position="313"/>
        <end position="334"/>
    </location>
</feature>
<dbReference type="InterPro" id="IPR020846">
    <property type="entry name" value="MFS_dom"/>
</dbReference>
<dbReference type="GO" id="GO:0005886">
    <property type="term" value="C:plasma membrane"/>
    <property type="evidence" value="ECO:0007669"/>
    <property type="project" value="UniProtKB-ARBA"/>
</dbReference>
<reference evidence="11" key="1">
    <citation type="journal article" date="2020" name="Stud. Mycol.">
        <title>101 Dothideomycetes genomes: a test case for predicting lifestyles and emergence of pathogens.</title>
        <authorList>
            <person name="Haridas S."/>
            <person name="Albert R."/>
            <person name="Binder M."/>
            <person name="Bloem J."/>
            <person name="Labutti K."/>
            <person name="Salamov A."/>
            <person name="Andreopoulos B."/>
            <person name="Baker S."/>
            <person name="Barry K."/>
            <person name="Bills G."/>
            <person name="Bluhm B."/>
            <person name="Cannon C."/>
            <person name="Castanera R."/>
            <person name="Culley D."/>
            <person name="Daum C."/>
            <person name="Ezra D."/>
            <person name="Gonzalez J."/>
            <person name="Henrissat B."/>
            <person name="Kuo A."/>
            <person name="Liang C."/>
            <person name="Lipzen A."/>
            <person name="Lutzoni F."/>
            <person name="Magnuson J."/>
            <person name="Mondo S."/>
            <person name="Nolan M."/>
            <person name="Ohm R."/>
            <person name="Pangilinan J."/>
            <person name="Park H.-J."/>
            <person name="Ramirez L."/>
            <person name="Alfaro M."/>
            <person name="Sun H."/>
            <person name="Tritt A."/>
            <person name="Yoshinaga Y."/>
            <person name="Zwiers L.-H."/>
            <person name="Turgeon B."/>
            <person name="Goodwin S."/>
            <person name="Spatafora J."/>
            <person name="Crous P."/>
            <person name="Grigoriev I."/>
        </authorList>
    </citation>
    <scope>NUCLEOTIDE SEQUENCE</scope>
    <source>
        <strain evidence="11">CBS 675.92</strain>
    </source>
</reference>
<evidence type="ECO:0000256" key="3">
    <source>
        <dbReference type="ARBA" id="ARBA00022448"/>
    </source>
</evidence>
<evidence type="ECO:0000256" key="2">
    <source>
        <dbReference type="ARBA" id="ARBA00010992"/>
    </source>
</evidence>
<feature type="transmembrane region" description="Helical" evidence="9">
    <location>
        <begin position="447"/>
        <end position="466"/>
    </location>
</feature>
<evidence type="ECO:0000313" key="11">
    <source>
        <dbReference type="EMBL" id="KAF1951929.1"/>
    </source>
</evidence>
<dbReference type="GO" id="GO:0005351">
    <property type="term" value="F:carbohydrate:proton symporter activity"/>
    <property type="evidence" value="ECO:0007669"/>
    <property type="project" value="TreeGrafter"/>
</dbReference>
<comment type="similarity">
    <text evidence="2 8">Belongs to the major facilitator superfamily. Sugar transporter (TC 2.A.1.1) family.</text>
</comment>
<accession>A0A6A5TJP0</accession>
<evidence type="ECO:0000256" key="9">
    <source>
        <dbReference type="SAM" id="Phobius"/>
    </source>
</evidence>
<evidence type="ECO:0000256" key="5">
    <source>
        <dbReference type="ARBA" id="ARBA00022989"/>
    </source>
</evidence>
<dbReference type="Gene3D" id="1.20.1250.20">
    <property type="entry name" value="MFS general substrate transporter like domains"/>
    <property type="match status" value="1"/>
</dbReference>
<organism evidence="11 12">
    <name type="scientific">Byssothecium circinans</name>
    <dbReference type="NCBI Taxonomy" id="147558"/>
    <lineage>
        <taxon>Eukaryota</taxon>
        <taxon>Fungi</taxon>
        <taxon>Dikarya</taxon>
        <taxon>Ascomycota</taxon>
        <taxon>Pezizomycotina</taxon>
        <taxon>Dothideomycetes</taxon>
        <taxon>Pleosporomycetidae</taxon>
        <taxon>Pleosporales</taxon>
        <taxon>Massarineae</taxon>
        <taxon>Massarinaceae</taxon>
        <taxon>Byssothecium</taxon>
    </lineage>
</organism>
<feature type="transmembrane region" description="Helical" evidence="9">
    <location>
        <begin position="12"/>
        <end position="34"/>
    </location>
</feature>
<feature type="transmembrane region" description="Helical" evidence="9">
    <location>
        <begin position="125"/>
        <end position="146"/>
    </location>
</feature>
<comment type="subcellular location">
    <subcellularLocation>
        <location evidence="1">Membrane</location>
        <topology evidence="1">Multi-pass membrane protein</topology>
    </subcellularLocation>
</comment>
<feature type="transmembrane region" description="Helical" evidence="9">
    <location>
        <begin position="376"/>
        <end position="398"/>
    </location>
</feature>
<dbReference type="AlphaFoldDB" id="A0A6A5TJP0"/>
<feature type="transmembrane region" description="Helical" evidence="9">
    <location>
        <begin position="158"/>
        <end position="177"/>
    </location>
</feature>
<proteinExistence type="inferred from homology"/>
<feature type="transmembrane region" description="Helical" evidence="9">
    <location>
        <begin position="100"/>
        <end position="119"/>
    </location>
</feature>
<keyword evidence="4 9" id="KW-0812">Transmembrane</keyword>
<dbReference type="NCBIfam" id="TIGR00879">
    <property type="entry name" value="SP"/>
    <property type="match status" value="1"/>
</dbReference>
<protein>
    <submittedName>
        <fullName evidence="11">General substrate transporter</fullName>
    </submittedName>
</protein>
<dbReference type="InterPro" id="IPR005829">
    <property type="entry name" value="Sugar_transporter_CS"/>
</dbReference>
<dbReference type="InterPro" id="IPR036259">
    <property type="entry name" value="MFS_trans_sf"/>
</dbReference>
<dbReference type="PROSITE" id="PS50850">
    <property type="entry name" value="MFS"/>
    <property type="match status" value="1"/>
</dbReference>
<feature type="domain" description="Major facilitator superfamily (MFS) profile" evidence="10">
    <location>
        <begin position="21"/>
        <end position="469"/>
    </location>
</feature>
<feature type="transmembrane region" description="Helical" evidence="9">
    <location>
        <begin position="341"/>
        <end position="364"/>
    </location>
</feature>
<dbReference type="GO" id="GO:0010255">
    <property type="term" value="P:glucose mediated signaling pathway"/>
    <property type="evidence" value="ECO:0007669"/>
    <property type="project" value="UniProtKB-ARBA"/>
</dbReference>
<dbReference type="InterPro" id="IPR050360">
    <property type="entry name" value="MFS_Sugar_Transporters"/>
</dbReference>
<keyword evidence="7" id="KW-0325">Glycoprotein</keyword>
<evidence type="ECO:0000256" key="6">
    <source>
        <dbReference type="ARBA" id="ARBA00023136"/>
    </source>
</evidence>
<dbReference type="FunFam" id="1.20.1250.20:FF:000115">
    <property type="entry name" value="High-affinity glucose transporter"/>
    <property type="match status" value="1"/>
</dbReference>
<dbReference type="PANTHER" id="PTHR48022">
    <property type="entry name" value="PLASTIDIC GLUCOSE TRANSPORTER 4"/>
    <property type="match status" value="1"/>
</dbReference>
<evidence type="ECO:0000256" key="8">
    <source>
        <dbReference type="RuleBase" id="RU003346"/>
    </source>
</evidence>
<dbReference type="PANTHER" id="PTHR48022:SF17">
    <property type="entry name" value="HEXOSE TRANSPORTER"/>
    <property type="match status" value="1"/>
</dbReference>
<keyword evidence="12" id="KW-1185">Reference proteome</keyword>
<feature type="transmembrane region" description="Helical" evidence="9">
    <location>
        <begin position="74"/>
        <end position="93"/>
    </location>
</feature>
<dbReference type="PRINTS" id="PR00171">
    <property type="entry name" value="SUGRTRNSPORT"/>
</dbReference>
<evidence type="ECO:0000256" key="7">
    <source>
        <dbReference type="ARBA" id="ARBA00023180"/>
    </source>
</evidence>
<dbReference type="CDD" id="cd17356">
    <property type="entry name" value="MFS_HXT"/>
    <property type="match status" value="1"/>
</dbReference>
<keyword evidence="3 8" id="KW-0813">Transport</keyword>
<feature type="transmembrane region" description="Helical" evidence="9">
    <location>
        <begin position="189"/>
        <end position="211"/>
    </location>
</feature>
<dbReference type="GO" id="GO:0005536">
    <property type="term" value="F:D-glucose binding"/>
    <property type="evidence" value="ECO:0007669"/>
    <property type="project" value="UniProtKB-ARBA"/>
</dbReference>
<dbReference type="SUPFAM" id="SSF103473">
    <property type="entry name" value="MFS general substrate transporter"/>
    <property type="match status" value="1"/>
</dbReference>
<dbReference type="EMBL" id="ML977014">
    <property type="protein sequence ID" value="KAF1951929.1"/>
    <property type="molecule type" value="Genomic_DNA"/>
</dbReference>
<evidence type="ECO:0000256" key="4">
    <source>
        <dbReference type="ARBA" id="ARBA00022692"/>
    </source>
</evidence>
<dbReference type="InterPro" id="IPR005828">
    <property type="entry name" value="MFS_sugar_transport-like"/>
</dbReference>
<keyword evidence="6 9" id="KW-0472">Membrane</keyword>
<feature type="transmembrane region" description="Helical" evidence="9">
    <location>
        <begin position="410"/>
        <end position="427"/>
    </location>
</feature>
<evidence type="ECO:0000259" key="10">
    <source>
        <dbReference type="PROSITE" id="PS50850"/>
    </source>
</evidence>
<feature type="transmembrane region" description="Helical" evidence="9">
    <location>
        <begin position="278"/>
        <end position="301"/>
    </location>
</feature>
<name>A0A6A5TJP0_9PLEO</name>
<dbReference type="Proteomes" id="UP000800035">
    <property type="component" value="Unassembled WGS sequence"/>
</dbReference>
<dbReference type="PROSITE" id="PS00216">
    <property type="entry name" value="SUGAR_TRANSPORT_1"/>
    <property type="match status" value="2"/>
</dbReference>
<evidence type="ECO:0000313" key="12">
    <source>
        <dbReference type="Proteomes" id="UP000800035"/>
    </source>
</evidence>